<protein>
    <submittedName>
        <fullName evidence="2">Alpha/beta fold hydrolase</fullName>
    </submittedName>
</protein>
<evidence type="ECO:0000313" key="3">
    <source>
        <dbReference type="Proteomes" id="UP000277094"/>
    </source>
</evidence>
<dbReference type="PANTHER" id="PTHR43798:SF29">
    <property type="entry name" value="AB HYDROLASE-1 DOMAIN-CONTAINING PROTEIN"/>
    <property type="match status" value="1"/>
</dbReference>
<dbReference type="AlphaFoldDB" id="A0A3N0DQ03"/>
<accession>A0A3N0DQ03</accession>
<evidence type="ECO:0000259" key="1">
    <source>
        <dbReference type="Pfam" id="PF00561"/>
    </source>
</evidence>
<dbReference type="Gene3D" id="3.40.50.1820">
    <property type="entry name" value="alpha/beta hydrolase"/>
    <property type="match status" value="1"/>
</dbReference>
<dbReference type="EMBL" id="RJSG01000003">
    <property type="protein sequence ID" value="RNL77729.1"/>
    <property type="molecule type" value="Genomic_DNA"/>
</dbReference>
<keyword evidence="2" id="KW-0378">Hydrolase</keyword>
<reference evidence="2 3" key="1">
    <citation type="submission" date="2018-11" db="EMBL/GenBank/DDBJ databases">
        <authorList>
            <person name="Li F."/>
        </authorList>
    </citation>
    <scope>NUCLEOTIDE SEQUENCE [LARGE SCALE GENOMIC DNA]</scope>
    <source>
        <strain evidence="2 3">KIS18-7</strain>
    </source>
</reference>
<comment type="caution">
    <text evidence="2">The sequence shown here is derived from an EMBL/GenBank/DDBJ whole genome shotgun (WGS) entry which is preliminary data.</text>
</comment>
<dbReference type="RefSeq" id="WP_123235315.1">
    <property type="nucleotide sequence ID" value="NZ_RJSG01000003.1"/>
</dbReference>
<keyword evidence="3" id="KW-1185">Reference proteome</keyword>
<dbReference type="InterPro" id="IPR029058">
    <property type="entry name" value="AB_hydrolase_fold"/>
</dbReference>
<name>A0A3N0DQ03_9ACTN</name>
<dbReference type="Pfam" id="PF00561">
    <property type="entry name" value="Abhydrolase_1"/>
    <property type="match status" value="1"/>
</dbReference>
<dbReference type="Proteomes" id="UP000277094">
    <property type="component" value="Unassembled WGS sequence"/>
</dbReference>
<dbReference type="InterPro" id="IPR050266">
    <property type="entry name" value="AB_hydrolase_sf"/>
</dbReference>
<dbReference type="InterPro" id="IPR000073">
    <property type="entry name" value="AB_hydrolase_1"/>
</dbReference>
<organism evidence="2 3">
    <name type="scientific">Nocardioides marmorisolisilvae</name>
    <dbReference type="NCBI Taxonomy" id="1542737"/>
    <lineage>
        <taxon>Bacteria</taxon>
        <taxon>Bacillati</taxon>
        <taxon>Actinomycetota</taxon>
        <taxon>Actinomycetes</taxon>
        <taxon>Propionibacteriales</taxon>
        <taxon>Nocardioidaceae</taxon>
        <taxon>Nocardioides</taxon>
    </lineage>
</organism>
<dbReference type="OrthoDB" id="9785847at2"/>
<sequence length="271" mass="28909">MTLVAVNGIQLNILDTGAPAGKPDAPVVVMGHGLLFSTAMWRHQIEALREDYRCVAVDWRGQGATPATESGYDMDTLYADLVALIEHLGVGPVHYAGLSMGGFVGQRLAARRPDLVRSLVLIDTSAGPEDPDKVKKYGLMSKVYGLFGFRPLRSQVAPIMFTPAWLRTPAGKETEKLWVTELLGIDRKGVKKAILGVVDRLPIADELGAVTAPTLVIVGSEDVATPVAKAEAIAAGIKDSRLDVLTGVGHVSTLEDPDRISALMGHFLAAH</sequence>
<dbReference type="PRINTS" id="PR00111">
    <property type="entry name" value="ABHYDROLASE"/>
</dbReference>
<evidence type="ECO:0000313" key="2">
    <source>
        <dbReference type="EMBL" id="RNL77729.1"/>
    </source>
</evidence>
<feature type="domain" description="AB hydrolase-1" evidence="1">
    <location>
        <begin position="26"/>
        <end position="257"/>
    </location>
</feature>
<dbReference type="GO" id="GO:0016787">
    <property type="term" value="F:hydrolase activity"/>
    <property type="evidence" value="ECO:0007669"/>
    <property type="project" value="UniProtKB-KW"/>
</dbReference>
<dbReference type="SUPFAM" id="SSF53474">
    <property type="entry name" value="alpha/beta-Hydrolases"/>
    <property type="match status" value="1"/>
</dbReference>
<gene>
    <name evidence="2" type="ORF">EFL95_17175</name>
</gene>
<dbReference type="PANTHER" id="PTHR43798">
    <property type="entry name" value="MONOACYLGLYCEROL LIPASE"/>
    <property type="match status" value="1"/>
</dbReference>
<proteinExistence type="predicted"/>